<keyword evidence="7" id="KW-1185">Reference proteome</keyword>
<dbReference type="InterPro" id="IPR011810">
    <property type="entry name" value="Cya_phycin_syn"/>
</dbReference>
<dbReference type="InterPro" id="IPR036615">
    <property type="entry name" value="Mur_ligase_C_dom_sf"/>
</dbReference>
<sequence length="639" mass="68980">MCKPLDGNHGRGITLHLMDTEAVTRAFELAKQHGSAVILEQQFEGRDHRVLVVGGRLVAVAERVPAHVVGDGIHTIDQLIDQVNQDPRRGEGHEKTLTRIKKDDALLHLLEQNGLNLQSVPEQGKTVYLRDTANISTGGTAIDRTDEIHPENRLICERAARAVGLDIAGMDLVCPDVTQSILETGGGIIEVNAGPGFRMHLHPSQGKARNVAKHVLDMLFPPGRPNQLPIVAITGTNGKSTTTRMVGHIMRLAGHCVGLTTSNGIYIGGHRIDRGDTTGPRSARTVLMDPEVDFAVLETARGGLLREGLAFENCTVGALLNIAEDHLGIGDVNTIEDLARVKGTVIEAVRKDGYRVLNADDPLTAQMQNTGEGTLIWFSRQGLANPLVAKHVQEGGTALVYGQLLEVGPGTASQAQQQQGWVLLYQDGERTPLIAVQDIPATMGGLAEFNIENSLAAAAIGIACQVSPETVAAALRSFHPSFEENPGRMNFFYEHPFTVLMDYAHNPAGLTHIGRLVEGLREKHRRVIGVLSGTGDRRDEDLVELGRIAGSIFNELIVKDDERRGREVGEGPQLVAKGAREAGLGKKHIQSIQPESAAVTAALEMARTGDLVVILASNVEDVWAQIRSFKPDRALLQID</sequence>
<name>A0A511N267_DEIC1</name>
<dbReference type="NCBIfam" id="TIGR02068">
    <property type="entry name" value="cya_phycin_syn"/>
    <property type="match status" value="1"/>
</dbReference>
<evidence type="ECO:0000313" key="6">
    <source>
        <dbReference type="EMBL" id="GEM46950.1"/>
    </source>
</evidence>
<dbReference type="PANTHER" id="PTHR23135">
    <property type="entry name" value="MUR LIGASE FAMILY MEMBER"/>
    <property type="match status" value="1"/>
</dbReference>
<dbReference type="SUPFAM" id="SSF56059">
    <property type="entry name" value="Glutathione synthetase ATP-binding domain-like"/>
    <property type="match status" value="1"/>
</dbReference>
<keyword evidence="2" id="KW-0547">Nucleotide-binding</keyword>
<evidence type="ECO:0000259" key="5">
    <source>
        <dbReference type="Pfam" id="PF08245"/>
    </source>
</evidence>
<dbReference type="GO" id="GO:0005524">
    <property type="term" value="F:ATP binding"/>
    <property type="evidence" value="ECO:0007669"/>
    <property type="project" value="UniProtKB-KW"/>
</dbReference>
<protein>
    <recommendedName>
        <fullName evidence="8">Cyanophycin synthetase</fullName>
    </recommendedName>
</protein>
<dbReference type="PANTHER" id="PTHR23135:SF18">
    <property type="entry name" value="CYANOPHYCIN SYNTHETASE"/>
    <property type="match status" value="1"/>
</dbReference>
<dbReference type="EMBL" id="BJXB01000010">
    <property type="protein sequence ID" value="GEM46950.1"/>
    <property type="molecule type" value="Genomic_DNA"/>
</dbReference>
<gene>
    <name evidence="6" type="ORF">DC3_25850</name>
</gene>
<dbReference type="GO" id="GO:0004326">
    <property type="term" value="F:tetrahydrofolylpolyglutamate synthase activity"/>
    <property type="evidence" value="ECO:0007669"/>
    <property type="project" value="InterPro"/>
</dbReference>
<dbReference type="Gene3D" id="3.40.1190.10">
    <property type="entry name" value="Mur-like, catalytic domain"/>
    <property type="match status" value="1"/>
</dbReference>
<accession>A0A511N267</accession>
<dbReference type="AlphaFoldDB" id="A0A511N267"/>
<keyword evidence="3" id="KW-0067">ATP-binding</keyword>
<feature type="domain" description="Mur ligase C-terminal" evidence="4">
    <location>
        <begin position="487"/>
        <end position="617"/>
    </location>
</feature>
<dbReference type="Gene3D" id="3.30.470.20">
    <property type="entry name" value="ATP-grasp fold, B domain"/>
    <property type="match status" value="1"/>
</dbReference>
<evidence type="ECO:0008006" key="8">
    <source>
        <dbReference type="Google" id="ProtNLM"/>
    </source>
</evidence>
<organism evidence="6 7">
    <name type="scientific">Deinococcus cellulosilyticus (strain DSM 18568 / NBRC 106333 / KACC 11606 / 5516J-15)</name>
    <dbReference type="NCBI Taxonomy" id="1223518"/>
    <lineage>
        <taxon>Bacteria</taxon>
        <taxon>Thermotogati</taxon>
        <taxon>Deinococcota</taxon>
        <taxon>Deinococci</taxon>
        <taxon>Deinococcales</taxon>
        <taxon>Deinococcaceae</taxon>
        <taxon>Deinococcus</taxon>
    </lineage>
</organism>
<dbReference type="SUPFAM" id="SSF53244">
    <property type="entry name" value="MurD-like peptide ligases, peptide-binding domain"/>
    <property type="match status" value="1"/>
</dbReference>
<dbReference type="PROSITE" id="PS01011">
    <property type="entry name" value="FOLYLPOLYGLU_SYNT_1"/>
    <property type="match status" value="1"/>
</dbReference>
<feature type="domain" description="Mur ligase central" evidence="5">
    <location>
        <begin position="233"/>
        <end position="460"/>
    </location>
</feature>
<evidence type="ECO:0000313" key="7">
    <source>
        <dbReference type="Proteomes" id="UP000321306"/>
    </source>
</evidence>
<dbReference type="Pfam" id="PF08245">
    <property type="entry name" value="Mur_ligase_M"/>
    <property type="match status" value="1"/>
</dbReference>
<dbReference type="InterPro" id="IPR013221">
    <property type="entry name" value="Mur_ligase_cen"/>
</dbReference>
<dbReference type="Pfam" id="PF02875">
    <property type="entry name" value="Mur_ligase_C"/>
    <property type="match status" value="1"/>
</dbReference>
<evidence type="ECO:0000256" key="3">
    <source>
        <dbReference type="ARBA" id="ARBA00022840"/>
    </source>
</evidence>
<dbReference type="Proteomes" id="UP000321306">
    <property type="component" value="Unassembled WGS sequence"/>
</dbReference>
<dbReference type="InterPro" id="IPR004101">
    <property type="entry name" value="Mur_ligase_C"/>
</dbReference>
<dbReference type="InterPro" id="IPR018109">
    <property type="entry name" value="Folylpolyglutamate_synth_CS"/>
</dbReference>
<proteinExistence type="predicted"/>
<evidence type="ECO:0000256" key="1">
    <source>
        <dbReference type="ARBA" id="ARBA00022598"/>
    </source>
</evidence>
<dbReference type="Gene3D" id="3.90.190.20">
    <property type="entry name" value="Mur ligase, C-terminal domain"/>
    <property type="match status" value="1"/>
</dbReference>
<dbReference type="SUPFAM" id="SSF53623">
    <property type="entry name" value="MurD-like peptide ligases, catalytic domain"/>
    <property type="match status" value="1"/>
</dbReference>
<reference evidence="6 7" key="1">
    <citation type="submission" date="2019-07" db="EMBL/GenBank/DDBJ databases">
        <title>Whole genome shotgun sequence of Deinococcus cellulosilyticus NBRC 106333.</title>
        <authorList>
            <person name="Hosoyama A."/>
            <person name="Uohara A."/>
            <person name="Ohji S."/>
            <person name="Ichikawa N."/>
        </authorList>
    </citation>
    <scope>NUCLEOTIDE SEQUENCE [LARGE SCALE GENOMIC DNA]</scope>
    <source>
        <strain evidence="6 7">NBRC 106333</strain>
    </source>
</reference>
<keyword evidence="1" id="KW-0436">Ligase</keyword>
<comment type="caution">
    <text evidence="6">The sequence shown here is derived from an EMBL/GenBank/DDBJ whole genome shotgun (WGS) entry which is preliminary data.</text>
</comment>
<evidence type="ECO:0000256" key="2">
    <source>
        <dbReference type="ARBA" id="ARBA00022741"/>
    </source>
</evidence>
<dbReference type="InterPro" id="IPR036565">
    <property type="entry name" value="Mur-like_cat_sf"/>
</dbReference>
<evidence type="ECO:0000259" key="4">
    <source>
        <dbReference type="Pfam" id="PF02875"/>
    </source>
</evidence>